<dbReference type="EMBL" id="BK015653">
    <property type="protein sequence ID" value="DAE18318.1"/>
    <property type="molecule type" value="Genomic_DNA"/>
</dbReference>
<sequence length="34" mass="4209">MSYKEKIIALLDKVNDEYILKRVYKLLVYLYLKE</sequence>
<accession>A0A8S5QGB5</accession>
<reference evidence="1" key="1">
    <citation type="journal article" date="2021" name="Proc. Natl. Acad. Sci. U.S.A.">
        <title>A Catalog of Tens of Thousands of Viruses from Human Metagenomes Reveals Hidden Associations with Chronic Diseases.</title>
        <authorList>
            <person name="Tisza M.J."/>
            <person name="Buck C.B."/>
        </authorList>
    </citation>
    <scope>NUCLEOTIDE SEQUENCE</scope>
    <source>
        <strain evidence="1">CteHV32</strain>
    </source>
</reference>
<protein>
    <submittedName>
        <fullName evidence="1">Uncharacterized protein</fullName>
    </submittedName>
</protein>
<evidence type="ECO:0000313" key="1">
    <source>
        <dbReference type="EMBL" id="DAE18318.1"/>
    </source>
</evidence>
<proteinExistence type="predicted"/>
<organism evidence="1">
    <name type="scientific">Siphoviridae sp. cteHV32</name>
    <dbReference type="NCBI Taxonomy" id="2825588"/>
    <lineage>
        <taxon>Viruses</taxon>
        <taxon>Duplodnaviria</taxon>
        <taxon>Heunggongvirae</taxon>
        <taxon>Uroviricota</taxon>
        <taxon>Caudoviricetes</taxon>
    </lineage>
</organism>
<name>A0A8S5QGB5_9CAUD</name>